<dbReference type="InterPro" id="IPR014729">
    <property type="entry name" value="Rossmann-like_a/b/a_fold"/>
</dbReference>
<dbReference type="SUPFAM" id="SSF52402">
    <property type="entry name" value="Adenine nucleotide alpha hydrolases-like"/>
    <property type="match status" value="1"/>
</dbReference>
<evidence type="ECO:0000256" key="4">
    <source>
        <dbReference type="ARBA" id="ARBA00048741"/>
    </source>
</evidence>
<dbReference type="Proteomes" id="UP000309174">
    <property type="component" value="Unassembled WGS sequence"/>
</dbReference>
<evidence type="ECO:0000256" key="2">
    <source>
        <dbReference type="ARBA" id="ARBA00012737"/>
    </source>
</evidence>
<dbReference type="CDD" id="cd01991">
    <property type="entry name" value="Asn_synthase_B_C"/>
    <property type="match status" value="1"/>
</dbReference>
<dbReference type="InterPro" id="IPR001962">
    <property type="entry name" value="Asn_synthase"/>
</dbReference>
<evidence type="ECO:0000256" key="3">
    <source>
        <dbReference type="ARBA" id="ARBA00022888"/>
    </source>
</evidence>
<accession>A0A5C4J345</accession>
<dbReference type="GO" id="GO:0004066">
    <property type="term" value="F:asparagine synthase (glutamine-hydrolyzing) activity"/>
    <property type="evidence" value="ECO:0007669"/>
    <property type="project" value="UniProtKB-EC"/>
</dbReference>
<protein>
    <recommendedName>
        <fullName evidence="2">asparagine synthase (glutamine-hydrolyzing)</fullName>
        <ecNumber evidence="2">6.3.5.4</ecNumber>
    </recommendedName>
</protein>
<evidence type="ECO:0000313" key="8">
    <source>
        <dbReference type="Proteomes" id="UP000309174"/>
    </source>
</evidence>
<dbReference type="GO" id="GO:0005829">
    <property type="term" value="C:cytosol"/>
    <property type="evidence" value="ECO:0007669"/>
    <property type="project" value="TreeGrafter"/>
</dbReference>
<comment type="caution">
    <text evidence="7">The sequence shown here is derived from an EMBL/GenBank/DDBJ whole genome shotgun (WGS) entry which is preliminary data.</text>
</comment>
<dbReference type="EMBL" id="VCKW01000228">
    <property type="protein sequence ID" value="TMQ91212.1"/>
    <property type="molecule type" value="Genomic_DNA"/>
</dbReference>
<comment type="catalytic activity">
    <reaction evidence="4">
        <text>L-aspartate + L-glutamine + ATP + H2O = L-asparagine + L-glutamate + AMP + diphosphate + H(+)</text>
        <dbReference type="Rhea" id="RHEA:12228"/>
        <dbReference type="ChEBI" id="CHEBI:15377"/>
        <dbReference type="ChEBI" id="CHEBI:15378"/>
        <dbReference type="ChEBI" id="CHEBI:29985"/>
        <dbReference type="ChEBI" id="CHEBI:29991"/>
        <dbReference type="ChEBI" id="CHEBI:30616"/>
        <dbReference type="ChEBI" id="CHEBI:33019"/>
        <dbReference type="ChEBI" id="CHEBI:58048"/>
        <dbReference type="ChEBI" id="CHEBI:58359"/>
        <dbReference type="ChEBI" id="CHEBI:456215"/>
        <dbReference type="EC" id="6.3.5.4"/>
    </reaction>
</comment>
<dbReference type="Gene3D" id="3.40.50.620">
    <property type="entry name" value="HUPs"/>
    <property type="match status" value="1"/>
</dbReference>
<dbReference type="EC" id="6.3.5.4" evidence="2"/>
<comment type="pathway">
    <text evidence="1">Amino-acid biosynthesis; L-asparagine biosynthesis; L-asparagine from L-aspartate (L-Gln route): step 1/1.</text>
</comment>
<evidence type="ECO:0000259" key="6">
    <source>
        <dbReference type="Pfam" id="PF00733"/>
    </source>
</evidence>
<keyword evidence="3" id="KW-0061">Asparagine biosynthesis</keyword>
<gene>
    <name evidence="7" type="ORF">ETD83_31995</name>
</gene>
<sequence>MPPSSTPRSTTPRPFRGWCRTTTTTARPPAPGALRPSLDLPGYLADQYAQAITEVDDPARIVTHLFLTRALPVLLTRKDSVSRAAGLDVRTPYTDPRLVEYVYNVPWSMKTFDGREKSLLRAIARDLLPGSVLKRVKTAYPSTCDPAYLAALERQARHLAAQDHPVLDIADRTWLGTADPAIPRDRNTIEWILNLAAWLDTYRPTLNL</sequence>
<evidence type="ECO:0000256" key="5">
    <source>
        <dbReference type="SAM" id="MobiDB-lite"/>
    </source>
</evidence>
<evidence type="ECO:0000256" key="1">
    <source>
        <dbReference type="ARBA" id="ARBA00005187"/>
    </source>
</evidence>
<evidence type="ECO:0000313" key="7">
    <source>
        <dbReference type="EMBL" id="TMQ91212.1"/>
    </source>
</evidence>
<dbReference type="GO" id="GO:0006529">
    <property type="term" value="P:asparagine biosynthetic process"/>
    <property type="evidence" value="ECO:0007669"/>
    <property type="project" value="UniProtKB-KW"/>
</dbReference>
<keyword evidence="3" id="KW-0028">Amino-acid biosynthesis</keyword>
<dbReference type="OrthoDB" id="9763290at2"/>
<dbReference type="AlphaFoldDB" id="A0A5C4J345"/>
<dbReference type="PANTHER" id="PTHR43284">
    <property type="entry name" value="ASPARAGINE SYNTHETASE (GLUTAMINE-HYDROLYZING)"/>
    <property type="match status" value="1"/>
</dbReference>
<proteinExistence type="predicted"/>
<organism evidence="7 8">
    <name type="scientific">Actinomadura soli</name>
    <dbReference type="NCBI Taxonomy" id="2508997"/>
    <lineage>
        <taxon>Bacteria</taxon>
        <taxon>Bacillati</taxon>
        <taxon>Actinomycetota</taxon>
        <taxon>Actinomycetes</taxon>
        <taxon>Streptosporangiales</taxon>
        <taxon>Thermomonosporaceae</taxon>
        <taxon>Actinomadura</taxon>
    </lineage>
</organism>
<reference evidence="7 8" key="1">
    <citation type="submission" date="2019-05" db="EMBL/GenBank/DDBJ databases">
        <title>Draft genome sequence of Actinomadura sp. 14C53.</title>
        <authorList>
            <person name="Saricaoglu S."/>
            <person name="Isik K."/>
        </authorList>
    </citation>
    <scope>NUCLEOTIDE SEQUENCE [LARGE SCALE GENOMIC DNA]</scope>
    <source>
        <strain evidence="7 8">14C53</strain>
    </source>
</reference>
<feature type="region of interest" description="Disordered" evidence="5">
    <location>
        <begin position="1"/>
        <end position="35"/>
    </location>
</feature>
<dbReference type="PANTHER" id="PTHR43284:SF1">
    <property type="entry name" value="ASPARAGINE SYNTHETASE"/>
    <property type="match status" value="1"/>
</dbReference>
<dbReference type="Pfam" id="PF00733">
    <property type="entry name" value="Asn_synthase"/>
    <property type="match status" value="1"/>
</dbReference>
<keyword evidence="8" id="KW-1185">Reference proteome</keyword>
<dbReference type="InterPro" id="IPR051786">
    <property type="entry name" value="ASN_synthetase/amidase"/>
</dbReference>
<feature type="domain" description="Asparagine synthetase" evidence="6">
    <location>
        <begin position="32"/>
        <end position="164"/>
    </location>
</feature>
<name>A0A5C4J345_9ACTN</name>